<keyword evidence="2" id="KW-1185">Reference proteome</keyword>
<sequence>MRQSPCSERAVHFCSTCSTTYSRLENVNTL</sequence>
<accession>A0AAE0QE96</accession>
<gene>
    <name evidence="1" type="ORF">QTP70_014962</name>
</gene>
<name>A0AAE0QE96_9TELE</name>
<comment type="caution">
    <text evidence="1">The sequence shown here is derived from an EMBL/GenBank/DDBJ whole genome shotgun (WGS) entry which is preliminary data.</text>
</comment>
<protein>
    <submittedName>
        <fullName evidence="1">Uncharacterized protein</fullName>
    </submittedName>
</protein>
<evidence type="ECO:0000313" key="2">
    <source>
        <dbReference type="Proteomes" id="UP001274896"/>
    </source>
</evidence>
<evidence type="ECO:0000313" key="1">
    <source>
        <dbReference type="EMBL" id="KAK3518871.1"/>
    </source>
</evidence>
<dbReference type="AlphaFoldDB" id="A0AAE0QE96"/>
<dbReference type="EMBL" id="JAUCMX010000017">
    <property type="protein sequence ID" value="KAK3518871.1"/>
    <property type="molecule type" value="Genomic_DNA"/>
</dbReference>
<dbReference type="Proteomes" id="UP001274896">
    <property type="component" value="Unassembled WGS sequence"/>
</dbReference>
<organism evidence="1 2">
    <name type="scientific">Hemibagrus guttatus</name>
    <dbReference type="NCBI Taxonomy" id="175788"/>
    <lineage>
        <taxon>Eukaryota</taxon>
        <taxon>Metazoa</taxon>
        <taxon>Chordata</taxon>
        <taxon>Craniata</taxon>
        <taxon>Vertebrata</taxon>
        <taxon>Euteleostomi</taxon>
        <taxon>Actinopterygii</taxon>
        <taxon>Neopterygii</taxon>
        <taxon>Teleostei</taxon>
        <taxon>Ostariophysi</taxon>
        <taxon>Siluriformes</taxon>
        <taxon>Bagridae</taxon>
        <taxon>Hemibagrus</taxon>
    </lineage>
</organism>
<proteinExistence type="predicted"/>
<reference evidence="1" key="1">
    <citation type="submission" date="2023-06" db="EMBL/GenBank/DDBJ databases">
        <title>Male Hemibagrus guttatus genome.</title>
        <authorList>
            <person name="Bian C."/>
        </authorList>
    </citation>
    <scope>NUCLEOTIDE SEQUENCE</scope>
    <source>
        <strain evidence="1">Male_cb2023</strain>
        <tissue evidence="1">Muscle</tissue>
    </source>
</reference>